<protein>
    <submittedName>
        <fullName evidence="1">Uncharacterized protein</fullName>
    </submittedName>
</protein>
<dbReference type="EMBL" id="VSSQ01083609">
    <property type="protein sequence ID" value="MPN31883.1"/>
    <property type="molecule type" value="Genomic_DNA"/>
</dbReference>
<proteinExistence type="predicted"/>
<organism evidence="1">
    <name type="scientific">bioreactor metagenome</name>
    <dbReference type="NCBI Taxonomy" id="1076179"/>
    <lineage>
        <taxon>unclassified sequences</taxon>
        <taxon>metagenomes</taxon>
        <taxon>ecological metagenomes</taxon>
    </lineage>
</organism>
<gene>
    <name evidence="1" type="ORF">SDC9_179358</name>
</gene>
<sequence>MGQTTPILSVSTAGASALAAESVAAVAGSDAAGALAQATMLSAMKRTRTSDSNFLIFFLLDFLMCYTNDDQIAFCFLGFLLDFHFRIDSWIFLGS</sequence>
<reference evidence="1" key="1">
    <citation type="submission" date="2019-08" db="EMBL/GenBank/DDBJ databases">
        <authorList>
            <person name="Kucharzyk K."/>
            <person name="Murdoch R.W."/>
            <person name="Higgins S."/>
            <person name="Loffler F."/>
        </authorList>
    </citation>
    <scope>NUCLEOTIDE SEQUENCE</scope>
</reference>
<dbReference type="AlphaFoldDB" id="A0A645H7W2"/>
<evidence type="ECO:0000313" key="1">
    <source>
        <dbReference type="EMBL" id="MPN31883.1"/>
    </source>
</evidence>
<accession>A0A645H7W2</accession>
<name>A0A645H7W2_9ZZZZ</name>
<comment type="caution">
    <text evidence="1">The sequence shown here is derived from an EMBL/GenBank/DDBJ whole genome shotgun (WGS) entry which is preliminary data.</text>
</comment>